<evidence type="ECO:0000256" key="1">
    <source>
        <dbReference type="SAM" id="MobiDB-lite"/>
    </source>
</evidence>
<name>A0ABY7JY82_9ACTN</name>
<protein>
    <recommendedName>
        <fullName evidence="3">L,D-TPase catalytic domain-containing protein</fullName>
    </recommendedName>
</protein>
<dbReference type="InterPro" id="IPR005490">
    <property type="entry name" value="LD_TPept_cat_dom"/>
</dbReference>
<keyword evidence="2" id="KW-0732">Signal</keyword>
<keyword evidence="5" id="KW-1185">Reference proteome</keyword>
<feature type="compositionally biased region" description="Pro residues" evidence="1">
    <location>
        <begin position="122"/>
        <end position="131"/>
    </location>
</feature>
<feature type="chain" id="PRO_5047234253" description="L,D-TPase catalytic domain-containing protein" evidence="2">
    <location>
        <begin position="18"/>
        <end position="333"/>
    </location>
</feature>
<evidence type="ECO:0000313" key="4">
    <source>
        <dbReference type="EMBL" id="WAX57258.1"/>
    </source>
</evidence>
<feature type="domain" description="L,D-TPase catalytic" evidence="3">
    <location>
        <begin position="203"/>
        <end position="324"/>
    </location>
</feature>
<gene>
    <name evidence="4" type="ORF">M6B22_00480</name>
</gene>
<feature type="compositionally biased region" description="Low complexity" evidence="1">
    <location>
        <begin position="62"/>
        <end position="104"/>
    </location>
</feature>
<accession>A0ABY7JY82</accession>
<dbReference type="EMBL" id="CP097463">
    <property type="protein sequence ID" value="WAX57258.1"/>
    <property type="molecule type" value="Genomic_DNA"/>
</dbReference>
<dbReference type="PANTHER" id="PTHR38589:SF1">
    <property type="entry name" value="BLR0621 PROTEIN"/>
    <property type="match status" value="1"/>
</dbReference>
<dbReference type="PANTHER" id="PTHR38589">
    <property type="entry name" value="BLR0621 PROTEIN"/>
    <property type="match status" value="1"/>
</dbReference>
<dbReference type="RefSeq" id="WP_269443797.1">
    <property type="nucleotide sequence ID" value="NZ_CP097463.1"/>
</dbReference>
<evidence type="ECO:0000259" key="3">
    <source>
        <dbReference type="Pfam" id="PF03734"/>
    </source>
</evidence>
<feature type="region of interest" description="Disordered" evidence="1">
    <location>
        <begin position="29"/>
        <end position="137"/>
    </location>
</feature>
<dbReference type="Pfam" id="PF03734">
    <property type="entry name" value="YkuD"/>
    <property type="match status" value="1"/>
</dbReference>
<proteinExistence type="predicted"/>
<sequence length="333" mass="34181">MSLGRIVSSLAATAAVAGCAVVAVGMSRAGSSKPAAEFTDPVTAPVTTSEPATPTFAPRIVATTPSSARASSAPPSSTHPAATHPAATHTVHAAPPTSHASTSAAPPPKPTRHAPASTTPAAPKPPPAKPKPAPRRGIALPLQYSTGSATRVITVTASGTGNTTARLQAWYRAPGGGWLHYGAAVTAHIGADGMTRSPSEFRSATPMGSFTLTQAFGALSDPGTSLPYFRTTWADYWISSPGAFYNTHQRCSSCGYDNGTNEQLRAAVPYYNYAVVINTPSGAAAYPHGSAFFLHVTDGRATAGCVAIPQSKLVTLMRWLTPSTHPRILIGTA</sequence>
<evidence type="ECO:0000313" key="5">
    <source>
        <dbReference type="Proteomes" id="UP001164693"/>
    </source>
</evidence>
<organism evidence="4 5">
    <name type="scientific">Jatrophihabitans cynanchi</name>
    <dbReference type="NCBI Taxonomy" id="2944128"/>
    <lineage>
        <taxon>Bacteria</taxon>
        <taxon>Bacillati</taxon>
        <taxon>Actinomycetota</taxon>
        <taxon>Actinomycetes</taxon>
        <taxon>Jatrophihabitantales</taxon>
        <taxon>Jatrophihabitantaceae</taxon>
        <taxon>Jatrophihabitans</taxon>
    </lineage>
</organism>
<dbReference type="Proteomes" id="UP001164693">
    <property type="component" value="Chromosome"/>
</dbReference>
<reference evidence="4" key="1">
    <citation type="submission" date="2022-05" db="EMBL/GenBank/DDBJ databases">
        <title>Jatrophihabitans sp. SB3-54 whole genome sequence.</title>
        <authorList>
            <person name="Suh M.K."/>
            <person name="Eom M.K."/>
            <person name="Kim J.S."/>
            <person name="Kim H.S."/>
            <person name="Do H.E."/>
            <person name="Shin Y.K."/>
            <person name="Lee J.-S."/>
        </authorList>
    </citation>
    <scope>NUCLEOTIDE SEQUENCE</scope>
    <source>
        <strain evidence="4">SB3-54</strain>
    </source>
</reference>
<evidence type="ECO:0000256" key="2">
    <source>
        <dbReference type="SAM" id="SignalP"/>
    </source>
</evidence>
<dbReference type="PROSITE" id="PS51257">
    <property type="entry name" value="PROKAR_LIPOPROTEIN"/>
    <property type="match status" value="1"/>
</dbReference>
<feature type="signal peptide" evidence="2">
    <location>
        <begin position="1"/>
        <end position="17"/>
    </location>
</feature>